<proteinExistence type="predicted"/>
<protein>
    <submittedName>
        <fullName evidence="2">Uncharacterized protein</fullName>
    </submittedName>
</protein>
<sequence length="85" mass="9486">LTSTPMSTHTSYSHAGMSGAKSLTPNSHLIAIQSTSPRTPTLFKHGETEQRAQDQVWNIQHNWQVRQSLEGKLSQGQDHTNESLF</sequence>
<feature type="compositionally biased region" description="Polar residues" evidence="1">
    <location>
        <begin position="21"/>
        <end position="39"/>
    </location>
</feature>
<feature type="region of interest" description="Disordered" evidence="1">
    <location>
        <begin position="1"/>
        <end position="51"/>
    </location>
</feature>
<feature type="compositionally biased region" description="Polar residues" evidence="1">
    <location>
        <begin position="1"/>
        <end position="13"/>
    </location>
</feature>
<evidence type="ECO:0000256" key="1">
    <source>
        <dbReference type="SAM" id="MobiDB-lite"/>
    </source>
</evidence>
<gene>
    <name evidence="2" type="primary">ORF220890</name>
</gene>
<feature type="non-terminal residue" evidence="2">
    <location>
        <position position="1"/>
    </location>
</feature>
<evidence type="ECO:0000313" key="2">
    <source>
        <dbReference type="EMBL" id="CEK99281.1"/>
    </source>
</evidence>
<accession>A0A0B7C3S3</accession>
<dbReference type="EMBL" id="HACG01052410">
    <property type="protein sequence ID" value="CEK99281.1"/>
    <property type="molecule type" value="Transcribed_RNA"/>
</dbReference>
<dbReference type="AlphaFoldDB" id="A0A0B7C3S3"/>
<feature type="non-terminal residue" evidence="2">
    <location>
        <position position="85"/>
    </location>
</feature>
<reference evidence="2" key="1">
    <citation type="submission" date="2014-12" db="EMBL/GenBank/DDBJ databases">
        <title>Insight into the proteome of Arion vulgaris.</title>
        <authorList>
            <person name="Aradska J."/>
            <person name="Bulat T."/>
            <person name="Smidak R."/>
            <person name="Sarate P."/>
            <person name="Gangsoo J."/>
            <person name="Sialana F."/>
            <person name="Bilban M."/>
            <person name="Lubec G."/>
        </authorList>
    </citation>
    <scope>NUCLEOTIDE SEQUENCE</scope>
    <source>
        <tissue evidence="2">Skin</tissue>
    </source>
</reference>
<name>A0A0B7C3S3_9EUPU</name>
<organism evidence="2">
    <name type="scientific">Arion vulgaris</name>
    <dbReference type="NCBI Taxonomy" id="1028688"/>
    <lineage>
        <taxon>Eukaryota</taxon>
        <taxon>Metazoa</taxon>
        <taxon>Spiralia</taxon>
        <taxon>Lophotrochozoa</taxon>
        <taxon>Mollusca</taxon>
        <taxon>Gastropoda</taxon>
        <taxon>Heterobranchia</taxon>
        <taxon>Euthyneura</taxon>
        <taxon>Panpulmonata</taxon>
        <taxon>Eupulmonata</taxon>
        <taxon>Stylommatophora</taxon>
        <taxon>Helicina</taxon>
        <taxon>Arionoidea</taxon>
        <taxon>Arionidae</taxon>
        <taxon>Arion</taxon>
    </lineage>
</organism>